<dbReference type="SUPFAM" id="SSF69322">
    <property type="entry name" value="Tricorn protease domain 2"/>
    <property type="match status" value="1"/>
</dbReference>
<protein>
    <submittedName>
        <fullName evidence="2">Uncharacterized protein</fullName>
    </submittedName>
</protein>
<sequence length="637" mass="69754">MKTPNYKKGFLAIRRLMLPLSIAVFGSQAVLASDFDWGNKCKTDTGSTIDVRGKLLGSKSTVKFDTQTVTAVVNNNTGKKQKVTLVTYKEFYEHSNFDDVYDKQKNLIKRGQDVFDYKTVMVPRGESTLTVDMPGCSTQIDLVCTDKIDYLGGGNLYGERKLAWYHAHQPDNGWCDDGIKPPPQVCELSIADVTGISDGQVVVQGTTLNIGASINGTPKKVRFELMDENGNRVEKVDRYSGQEATFKTKKLSEGQYTMKVSVYDNKGWNKSPKVPCDIQTISFTIEGIEENGNPNISCPKGTELMAKFEWKKKKNSYVFEKPTGNEGVISISGNAKNGSWNTTSASISHVILKGGTKTYTYEYEPEVTEGAFSKEDLPKNKGGKRPNISNIQFCGSEAPCQPEYYAVHDDRLNDSQILIVAEELEPVGGVHEGRDIEALAIHPKTGVLYAASGDDTDKPGYLYTIDKTNGELTEICDVTDYDEIDGLAFHPDGTLWGWVQGVGIITIDTADCTTTVENEHSGEVEDLTWNVAGTTLYAVQNRHAGSVDTYDSGSDNKGIVLLSYTPSGGIVELCENSSSKEIESLETLPDDTLMAGFHGKNVVIAGEIDTENCTITTIREIPTIFNDVEGIAGTTCR</sequence>
<evidence type="ECO:0000313" key="3">
    <source>
        <dbReference type="Proteomes" id="UP001171945"/>
    </source>
</evidence>
<proteinExistence type="predicted"/>
<organism evidence="2 3">
    <name type="scientific">Candidatus Marithioploca araucensis</name>
    <dbReference type="NCBI Taxonomy" id="70273"/>
    <lineage>
        <taxon>Bacteria</taxon>
        <taxon>Pseudomonadati</taxon>
        <taxon>Pseudomonadota</taxon>
        <taxon>Gammaproteobacteria</taxon>
        <taxon>Thiotrichales</taxon>
        <taxon>Thiotrichaceae</taxon>
        <taxon>Candidatus Marithioploca</taxon>
    </lineage>
</organism>
<feature type="chain" id="PRO_5047099267" evidence="1">
    <location>
        <begin position="33"/>
        <end position="637"/>
    </location>
</feature>
<evidence type="ECO:0000256" key="1">
    <source>
        <dbReference type="SAM" id="SignalP"/>
    </source>
</evidence>
<dbReference type="Gene3D" id="2.130.10.10">
    <property type="entry name" value="YVTN repeat-like/Quinoprotein amine dehydrogenase"/>
    <property type="match status" value="1"/>
</dbReference>
<keyword evidence="1" id="KW-0732">Signal</keyword>
<name>A0ABT7VR15_9GAMM</name>
<dbReference type="Proteomes" id="UP001171945">
    <property type="component" value="Unassembled WGS sequence"/>
</dbReference>
<comment type="caution">
    <text evidence="2">The sequence shown here is derived from an EMBL/GenBank/DDBJ whole genome shotgun (WGS) entry which is preliminary data.</text>
</comment>
<dbReference type="EMBL" id="JAUCGM010000062">
    <property type="protein sequence ID" value="MDM8562114.1"/>
    <property type="molecule type" value="Genomic_DNA"/>
</dbReference>
<dbReference type="InterPro" id="IPR015943">
    <property type="entry name" value="WD40/YVTN_repeat-like_dom_sf"/>
</dbReference>
<keyword evidence="3" id="KW-1185">Reference proteome</keyword>
<evidence type="ECO:0000313" key="2">
    <source>
        <dbReference type="EMBL" id="MDM8562114.1"/>
    </source>
</evidence>
<gene>
    <name evidence="2" type="ORF">QUF54_02050</name>
</gene>
<accession>A0ABT7VR15</accession>
<reference evidence="2" key="1">
    <citation type="submission" date="2023-06" db="EMBL/GenBank/DDBJ databases">
        <title>Uncultivated large filamentous bacteria from sulfidic sediments reveal new species and different genomic features in energy metabolism and defense.</title>
        <authorList>
            <person name="Fonseca A."/>
        </authorList>
    </citation>
    <scope>NUCLEOTIDE SEQUENCE</scope>
    <source>
        <strain evidence="2">HSG4</strain>
    </source>
</reference>
<feature type="signal peptide" evidence="1">
    <location>
        <begin position="1"/>
        <end position="32"/>
    </location>
</feature>